<evidence type="ECO:0000313" key="2">
    <source>
        <dbReference type="Proteomes" id="UP000217265"/>
    </source>
</evidence>
<organism evidence="1 2">
    <name type="scientific">Nibricoccus aquaticus</name>
    <dbReference type="NCBI Taxonomy" id="2576891"/>
    <lineage>
        <taxon>Bacteria</taxon>
        <taxon>Pseudomonadati</taxon>
        <taxon>Verrucomicrobiota</taxon>
        <taxon>Opitutia</taxon>
        <taxon>Opitutales</taxon>
        <taxon>Opitutaceae</taxon>
        <taxon>Nibricoccus</taxon>
    </lineage>
</organism>
<dbReference type="KEGG" id="vbh:CMV30_08610"/>
<keyword evidence="2" id="KW-1185">Reference proteome</keyword>
<protein>
    <submittedName>
        <fullName evidence="1">Uncharacterized protein</fullName>
    </submittedName>
</protein>
<dbReference type="OrthoDB" id="186003at2"/>
<gene>
    <name evidence="1" type="ORF">CMV30_08610</name>
</gene>
<dbReference type="AlphaFoldDB" id="A0A290Q6F4"/>
<dbReference type="EMBL" id="CP023344">
    <property type="protein sequence ID" value="ATC64003.1"/>
    <property type="molecule type" value="Genomic_DNA"/>
</dbReference>
<accession>A0A290Q6F4</accession>
<evidence type="ECO:0000313" key="1">
    <source>
        <dbReference type="EMBL" id="ATC64003.1"/>
    </source>
</evidence>
<dbReference type="Proteomes" id="UP000217265">
    <property type="component" value="Chromosome"/>
</dbReference>
<proteinExistence type="predicted"/>
<name>A0A290Q6F4_9BACT</name>
<dbReference type="RefSeq" id="WP_096055635.1">
    <property type="nucleotide sequence ID" value="NZ_CP023344.1"/>
</dbReference>
<reference evidence="1 2" key="1">
    <citation type="submission" date="2017-09" db="EMBL/GenBank/DDBJ databases">
        <title>Complete genome sequence of Verrucomicrobial strain HZ-65, isolated from freshwater.</title>
        <authorList>
            <person name="Choi A."/>
        </authorList>
    </citation>
    <scope>NUCLEOTIDE SEQUENCE [LARGE SCALE GENOMIC DNA]</scope>
    <source>
        <strain evidence="1 2">HZ-65</strain>
    </source>
</reference>
<sequence length="262" mass="30009">MSAAPVICFGQQPCGIFPRRFLYSKFQTARRLQSEIGGRIVFFYHDSDHDPRETQTCLRHRKTGEPHTLNFAFENKLQRKYSPLYAKRVTSAWRDTTARQLPAYVPQCWTDAFRKTEAVNIADFCLEMYRHMGLLDGVEIVRSSSPDVRRAACDITDFFVDVPHEGEIVRARHNPSANSLQLHEGGNTFVTLPHSAGSWEKSQISPTRDSRLRWMQSVIHCTHYIAGLGEQAYLNKADAPEILFVTRDEIDRSDEAYTDVPV</sequence>